<evidence type="ECO:0000313" key="3">
    <source>
        <dbReference type="EMBL" id="GGI34494.1"/>
    </source>
</evidence>
<dbReference type="InterPro" id="IPR039552">
    <property type="entry name" value="IS66_C"/>
</dbReference>
<comment type="caution">
    <text evidence="3">The sequence shown here is derived from an EMBL/GenBank/DDBJ whole genome shotgun (WGS) entry which is preliminary data.</text>
</comment>
<protein>
    <recommendedName>
        <fullName evidence="5">IS66 family transposase</fullName>
    </recommendedName>
</protein>
<feature type="domain" description="Transposase IS66 central" evidence="1">
    <location>
        <begin position="3"/>
        <end position="163"/>
    </location>
</feature>
<organism evidence="3 4">
    <name type="scientific">Bradyrhizobium guangdongense</name>
    <dbReference type="NCBI Taxonomy" id="1325090"/>
    <lineage>
        <taxon>Bacteria</taxon>
        <taxon>Pseudomonadati</taxon>
        <taxon>Pseudomonadota</taxon>
        <taxon>Alphaproteobacteria</taxon>
        <taxon>Hyphomicrobiales</taxon>
        <taxon>Nitrobacteraceae</taxon>
        <taxon>Bradyrhizobium</taxon>
    </lineage>
</organism>
<gene>
    <name evidence="3" type="ORF">GCM10010987_79660</name>
</gene>
<evidence type="ECO:0008006" key="5">
    <source>
        <dbReference type="Google" id="ProtNLM"/>
    </source>
</evidence>
<name>A0AA88BCZ6_9BRAD</name>
<evidence type="ECO:0000313" key="4">
    <source>
        <dbReference type="Proteomes" id="UP000625079"/>
    </source>
</evidence>
<reference evidence="3" key="1">
    <citation type="journal article" date="2014" name="Int. J. Syst. Evol. Microbiol.">
        <title>Complete genome sequence of Corynebacterium casei LMG S-19264T (=DSM 44701T), isolated from a smear-ripened cheese.</title>
        <authorList>
            <consortium name="US DOE Joint Genome Institute (JGI-PGF)"/>
            <person name="Walter F."/>
            <person name="Albersmeier A."/>
            <person name="Kalinowski J."/>
            <person name="Ruckert C."/>
        </authorList>
    </citation>
    <scope>NUCLEOTIDE SEQUENCE</scope>
    <source>
        <strain evidence="3">CGMCC 1.15034</strain>
    </source>
</reference>
<dbReference type="InterPro" id="IPR004291">
    <property type="entry name" value="Transposase_IS66_central"/>
</dbReference>
<evidence type="ECO:0000259" key="1">
    <source>
        <dbReference type="Pfam" id="PF03050"/>
    </source>
</evidence>
<dbReference type="NCBIfam" id="NF033517">
    <property type="entry name" value="transpos_IS66"/>
    <property type="match status" value="1"/>
</dbReference>
<sequence>MMGFCGVLQVDGYAAYKALARRHGGAIQLAFCLAHARRKFVEVYKSTQSPFARDVIERLQAVYAIEAEIRGSSAEQRLAARRTRSAPLMVALNARLIEMVGQLFSQSKLTEAINYALNHWDGLTLFLSDGRVEVDSNTVERSMRPIAMGRRNALFSGSEGGAESWAILASLVNTAKLHELDPQAYLTDVLERIVSGGTKSHQLHELLAWHWKAARQRTAQAAA</sequence>
<evidence type="ECO:0000259" key="2">
    <source>
        <dbReference type="Pfam" id="PF13817"/>
    </source>
</evidence>
<feature type="domain" description="Transposase IS66 C-terminal" evidence="2">
    <location>
        <begin position="170"/>
        <end position="209"/>
    </location>
</feature>
<dbReference type="AlphaFoldDB" id="A0AA88BCZ6"/>
<accession>A0AA88BCZ6</accession>
<dbReference type="Proteomes" id="UP000625079">
    <property type="component" value="Unassembled WGS sequence"/>
</dbReference>
<dbReference type="InterPro" id="IPR052344">
    <property type="entry name" value="Transposase-related"/>
</dbReference>
<dbReference type="PANTHER" id="PTHR33678:SF1">
    <property type="entry name" value="BLL1576 PROTEIN"/>
    <property type="match status" value="1"/>
</dbReference>
<reference evidence="3" key="2">
    <citation type="submission" date="2022-12" db="EMBL/GenBank/DDBJ databases">
        <authorList>
            <person name="Sun Q."/>
            <person name="Zhou Y."/>
        </authorList>
    </citation>
    <scope>NUCLEOTIDE SEQUENCE</scope>
    <source>
        <strain evidence="3">CGMCC 1.15034</strain>
    </source>
</reference>
<dbReference type="Pfam" id="PF13817">
    <property type="entry name" value="DDE_Tnp_IS66_C"/>
    <property type="match status" value="1"/>
</dbReference>
<dbReference type="PANTHER" id="PTHR33678">
    <property type="entry name" value="BLL1576 PROTEIN"/>
    <property type="match status" value="1"/>
</dbReference>
<proteinExistence type="predicted"/>
<dbReference type="EMBL" id="BMHC01000045">
    <property type="protein sequence ID" value="GGI34494.1"/>
    <property type="molecule type" value="Genomic_DNA"/>
</dbReference>
<dbReference type="Pfam" id="PF03050">
    <property type="entry name" value="DDE_Tnp_IS66"/>
    <property type="match status" value="1"/>
</dbReference>